<evidence type="ECO:0000256" key="2">
    <source>
        <dbReference type="ARBA" id="ARBA00022729"/>
    </source>
</evidence>
<dbReference type="InterPro" id="IPR013210">
    <property type="entry name" value="LRR_N_plant-typ"/>
</dbReference>
<evidence type="ECO:0000259" key="5">
    <source>
        <dbReference type="Pfam" id="PF08263"/>
    </source>
</evidence>
<name>A0A921Q2L2_SORBI</name>
<dbReference type="Pfam" id="PF00560">
    <property type="entry name" value="LRR_1"/>
    <property type="match status" value="1"/>
</dbReference>
<keyword evidence="2 4" id="KW-0732">Signal</keyword>
<keyword evidence="3" id="KW-0677">Repeat</keyword>
<dbReference type="InterPro" id="IPR001611">
    <property type="entry name" value="Leu-rich_rpt"/>
</dbReference>
<protein>
    <recommendedName>
        <fullName evidence="5">Leucine-rich repeat-containing N-terminal plant-type domain-containing protein</fullName>
    </recommendedName>
</protein>
<feature type="domain" description="Leucine-rich repeat-containing N-terminal plant-type" evidence="5">
    <location>
        <begin position="29"/>
        <end position="60"/>
    </location>
</feature>
<dbReference type="SUPFAM" id="SSF52058">
    <property type="entry name" value="L domain-like"/>
    <property type="match status" value="1"/>
</dbReference>
<evidence type="ECO:0000256" key="3">
    <source>
        <dbReference type="ARBA" id="ARBA00022737"/>
    </source>
</evidence>
<dbReference type="PANTHER" id="PTHR48060:SF21">
    <property type="entry name" value="L DOMAIN-LIKE PROTEIN"/>
    <property type="match status" value="1"/>
</dbReference>
<feature type="chain" id="PRO_5037967055" description="Leucine-rich repeat-containing N-terminal plant-type domain-containing protein" evidence="4">
    <location>
        <begin position="18"/>
        <end position="115"/>
    </location>
</feature>
<dbReference type="Proteomes" id="UP000807115">
    <property type="component" value="Chromosome 10"/>
</dbReference>
<reference evidence="6" key="2">
    <citation type="submission" date="2020-10" db="EMBL/GenBank/DDBJ databases">
        <authorList>
            <person name="Cooper E.A."/>
            <person name="Brenton Z.W."/>
            <person name="Flinn B.S."/>
            <person name="Jenkins J."/>
            <person name="Shu S."/>
            <person name="Flowers D."/>
            <person name="Luo F."/>
            <person name="Wang Y."/>
            <person name="Xia P."/>
            <person name="Barry K."/>
            <person name="Daum C."/>
            <person name="Lipzen A."/>
            <person name="Yoshinaga Y."/>
            <person name="Schmutz J."/>
            <person name="Saski C."/>
            <person name="Vermerris W."/>
            <person name="Kresovich S."/>
        </authorList>
    </citation>
    <scope>NUCLEOTIDE SEQUENCE</scope>
</reference>
<feature type="signal peptide" evidence="4">
    <location>
        <begin position="1"/>
        <end position="17"/>
    </location>
</feature>
<dbReference type="AlphaFoldDB" id="A0A921Q2L2"/>
<accession>A0A921Q2L2</accession>
<evidence type="ECO:0000313" key="7">
    <source>
        <dbReference type="Proteomes" id="UP000807115"/>
    </source>
</evidence>
<organism evidence="6 7">
    <name type="scientific">Sorghum bicolor</name>
    <name type="common">Sorghum</name>
    <name type="synonym">Sorghum vulgare</name>
    <dbReference type="NCBI Taxonomy" id="4558"/>
    <lineage>
        <taxon>Eukaryota</taxon>
        <taxon>Viridiplantae</taxon>
        <taxon>Streptophyta</taxon>
        <taxon>Embryophyta</taxon>
        <taxon>Tracheophyta</taxon>
        <taxon>Spermatophyta</taxon>
        <taxon>Magnoliopsida</taxon>
        <taxon>Liliopsida</taxon>
        <taxon>Poales</taxon>
        <taxon>Poaceae</taxon>
        <taxon>PACMAD clade</taxon>
        <taxon>Panicoideae</taxon>
        <taxon>Andropogonodae</taxon>
        <taxon>Andropogoneae</taxon>
        <taxon>Sorghinae</taxon>
        <taxon>Sorghum</taxon>
    </lineage>
</organism>
<evidence type="ECO:0000313" key="6">
    <source>
        <dbReference type="EMBL" id="KAG0513140.1"/>
    </source>
</evidence>
<proteinExistence type="predicted"/>
<sequence>MPRFLALVTIAVAVVSSNHLSAMKPTVVDRNALLSFKSSVQGYLSNWASHMWTWTGVACNSRGRVISLDLAGFNLTGVISLAISNLSALEYFDLSDNQLSGNIPQTLASCHRCGF</sequence>
<gene>
    <name evidence="6" type="ORF">BDA96_10G075900</name>
</gene>
<dbReference type="PANTHER" id="PTHR48060">
    <property type="entry name" value="DNA DAMAGE-REPAIR/TOLERATION PROTEIN DRT100"/>
    <property type="match status" value="1"/>
</dbReference>
<reference evidence="6" key="1">
    <citation type="journal article" date="2019" name="BMC Genomics">
        <title>A new reference genome for Sorghum bicolor reveals high levels of sequence similarity between sweet and grain genotypes: implications for the genetics of sugar metabolism.</title>
        <authorList>
            <person name="Cooper E.A."/>
            <person name="Brenton Z.W."/>
            <person name="Flinn B.S."/>
            <person name="Jenkins J."/>
            <person name="Shu S."/>
            <person name="Flowers D."/>
            <person name="Luo F."/>
            <person name="Wang Y."/>
            <person name="Xia P."/>
            <person name="Barry K."/>
            <person name="Daum C."/>
            <person name="Lipzen A."/>
            <person name="Yoshinaga Y."/>
            <person name="Schmutz J."/>
            <person name="Saski C."/>
            <person name="Vermerris W."/>
            <person name="Kresovich S."/>
        </authorList>
    </citation>
    <scope>NUCLEOTIDE SEQUENCE</scope>
</reference>
<evidence type="ECO:0000256" key="4">
    <source>
        <dbReference type="SAM" id="SignalP"/>
    </source>
</evidence>
<keyword evidence="1" id="KW-0433">Leucine-rich repeat</keyword>
<dbReference type="EMBL" id="CM027689">
    <property type="protein sequence ID" value="KAG0513140.1"/>
    <property type="molecule type" value="Genomic_DNA"/>
</dbReference>
<dbReference type="InterPro" id="IPR032675">
    <property type="entry name" value="LRR_dom_sf"/>
</dbReference>
<dbReference type="InterPro" id="IPR053211">
    <property type="entry name" value="DNA_repair-toleration"/>
</dbReference>
<evidence type="ECO:0000256" key="1">
    <source>
        <dbReference type="ARBA" id="ARBA00022614"/>
    </source>
</evidence>
<dbReference type="Pfam" id="PF08263">
    <property type="entry name" value="LRRNT_2"/>
    <property type="match status" value="1"/>
</dbReference>
<comment type="caution">
    <text evidence="6">The sequence shown here is derived from an EMBL/GenBank/DDBJ whole genome shotgun (WGS) entry which is preliminary data.</text>
</comment>
<dbReference type="Gene3D" id="3.80.10.10">
    <property type="entry name" value="Ribonuclease Inhibitor"/>
    <property type="match status" value="1"/>
</dbReference>